<dbReference type="AlphaFoldDB" id="A0A074Z7A5"/>
<dbReference type="Pfam" id="PF00109">
    <property type="entry name" value="ketoacyl-synt"/>
    <property type="match status" value="1"/>
</dbReference>
<sequence>EAKEIEEAQEAGNARRLFQLICSNSPRKPPVGETIKHQNGAGVSNKEERLDRLVEYFEQWLSWPPADTNLAPTGEVEPWTVNVEPSVALEVYDCICSLKRHRAPGSDDLPPALFKDGDGVPSPRLSYLFACILEKESVSDNWGELVIVLISKKGRVRCPLSPFPFNSLIDEIVRRTLEGNQNPGVQIACKENLVDLEYADDIVHIFEEEKAQVFLDELTKVISSFATIHFLSFSLQMHPKRRVVITGLGVCSSIGIGIERFWNSLLKPVSGISATPDEFSFLPCRVAGIIGSEECVSAKEQTQHRLAVSNTSIDWRSLSRAAAFGIVAACEALTQAGWKQDGLKHSPNNRSGVHFGVGMEGIQEIVDTSEAINSKKYKGIGPHALTRSLANMPAGAISRLWRLRGPCMAGNTACATGLHSIGDAYRMIQYGEADLMVAGGCEATVNPWAIAAFSRIRALTTRFNEAPIEASRPFDALRDGFAMSEGAACMVLQAWPPTADTASHFQPNSPPVAEIIGFGRSADAHNLVAPDPIGDGALRSMQAALHDAQLDSLDQIDHINCHATSTPLGDTIELAAICRLLASHNASHDRPNPIIVNSIKGHTGHLLGAAGAIESVYTALAVNRNLAVSNCNLHSPISASELERVLSANSDSADTKKALDAFEKRLRLPKHKEPSVPLSNSGSTCRRVALTNSFGFGGTNGTLVIAEWKE</sequence>
<evidence type="ECO:0000259" key="4">
    <source>
        <dbReference type="PROSITE" id="PS52004"/>
    </source>
</evidence>
<dbReference type="GO" id="GO:0004315">
    <property type="term" value="F:3-oxoacyl-[acyl-carrier-protein] synthase activity"/>
    <property type="evidence" value="ECO:0007669"/>
    <property type="project" value="UniProtKB-EC"/>
</dbReference>
<gene>
    <name evidence="5" type="ORF">T265_14732</name>
</gene>
<dbReference type="PANTHER" id="PTHR11712:SF336">
    <property type="entry name" value="3-OXOACYL-[ACYL-CARRIER-PROTEIN] SYNTHASE, MITOCHONDRIAL"/>
    <property type="match status" value="1"/>
</dbReference>
<evidence type="ECO:0000313" key="6">
    <source>
        <dbReference type="Proteomes" id="UP000054324"/>
    </source>
</evidence>
<reference evidence="5 6" key="1">
    <citation type="submission" date="2013-11" db="EMBL/GenBank/DDBJ databases">
        <title>Opisthorchis viverrini - life in the bile duct.</title>
        <authorList>
            <person name="Young N.D."/>
            <person name="Nagarajan N."/>
            <person name="Lin S.J."/>
            <person name="Korhonen P.K."/>
            <person name="Jex A.R."/>
            <person name="Hall R.S."/>
            <person name="Safavi-Hemami H."/>
            <person name="Kaewkong W."/>
            <person name="Bertrand D."/>
            <person name="Gao S."/>
            <person name="Seet Q."/>
            <person name="Wongkham S."/>
            <person name="Teh B.T."/>
            <person name="Wongkham C."/>
            <person name="Intapan P.M."/>
            <person name="Maleewong W."/>
            <person name="Yang X."/>
            <person name="Hu M."/>
            <person name="Wang Z."/>
            <person name="Hofmann A."/>
            <person name="Sternberg P.W."/>
            <person name="Tan P."/>
            <person name="Wang J."/>
            <person name="Gasser R.B."/>
        </authorList>
    </citation>
    <scope>NUCLEOTIDE SEQUENCE [LARGE SCALE GENOMIC DNA]</scope>
</reference>
<dbReference type="OrthoDB" id="5334845at2759"/>
<organism evidence="5 6">
    <name type="scientific">Opisthorchis viverrini</name>
    <name type="common">Southeast Asian liver fluke</name>
    <dbReference type="NCBI Taxonomy" id="6198"/>
    <lineage>
        <taxon>Eukaryota</taxon>
        <taxon>Metazoa</taxon>
        <taxon>Spiralia</taxon>
        <taxon>Lophotrochozoa</taxon>
        <taxon>Platyhelminthes</taxon>
        <taxon>Trematoda</taxon>
        <taxon>Digenea</taxon>
        <taxon>Opisthorchiida</taxon>
        <taxon>Opisthorchiata</taxon>
        <taxon>Opisthorchiidae</taxon>
        <taxon>Opisthorchis</taxon>
    </lineage>
</organism>
<dbReference type="GO" id="GO:0006633">
    <property type="term" value="P:fatty acid biosynthetic process"/>
    <property type="evidence" value="ECO:0007669"/>
    <property type="project" value="TreeGrafter"/>
</dbReference>
<dbReference type="GO" id="GO:0005739">
    <property type="term" value="C:mitochondrion"/>
    <property type="evidence" value="ECO:0007669"/>
    <property type="project" value="TreeGrafter"/>
</dbReference>
<dbReference type="InterPro" id="IPR014030">
    <property type="entry name" value="Ketoacyl_synth_N"/>
</dbReference>
<protein>
    <recommendedName>
        <fullName evidence="2">beta-ketoacyl-[acyl-carrier-protein] synthase I</fullName>
        <ecNumber evidence="2">2.3.1.41</ecNumber>
    </recommendedName>
</protein>
<dbReference type="PANTHER" id="PTHR11712">
    <property type="entry name" value="POLYKETIDE SYNTHASE-RELATED"/>
    <property type="match status" value="1"/>
</dbReference>
<feature type="domain" description="Ketosynthase family 3 (KS3)" evidence="4">
    <location>
        <begin position="240"/>
        <end position="707"/>
    </location>
</feature>
<dbReference type="SUPFAM" id="SSF53901">
    <property type="entry name" value="Thiolase-like"/>
    <property type="match status" value="2"/>
</dbReference>
<dbReference type="InterPro" id="IPR000794">
    <property type="entry name" value="Beta-ketoacyl_synthase"/>
</dbReference>
<dbReference type="Proteomes" id="UP000054324">
    <property type="component" value="Unassembled WGS sequence"/>
</dbReference>
<dbReference type="InterPro" id="IPR016039">
    <property type="entry name" value="Thiolase-like"/>
</dbReference>
<evidence type="ECO:0000256" key="1">
    <source>
        <dbReference type="ARBA" id="ARBA00008467"/>
    </source>
</evidence>
<dbReference type="GeneID" id="20328898"/>
<dbReference type="InterPro" id="IPR020841">
    <property type="entry name" value="PKS_Beta-ketoAc_synthase_dom"/>
</dbReference>
<dbReference type="RefSeq" id="XP_009173267.1">
    <property type="nucleotide sequence ID" value="XM_009175003.1"/>
</dbReference>
<dbReference type="EC" id="2.3.1.41" evidence="2"/>
<dbReference type="EMBL" id="KL596870">
    <property type="protein sequence ID" value="KER22983.1"/>
    <property type="molecule type" value="Genomic_DNA"/>
</dbReference>
<keyword evidence="3" id="KW-0808">Transferase</keyword>
<dbReference type="KEGG" id="ovi:T265_14732"/>
<keyword evidence="6" id="KW-1185">Reference proteome</keyword>
<dbReference type="SMART" id="SM00825">
    <property type="entry name" value="PKS_KS"/>
    <property type="match status" value="1"/>
</dbReference>
<dbReference type="CTD" id="20328898"/>
<evidence type="ECO:0000256" key="3">
    <source>
        <dbReference type="ARBA" id="ARBA00022679"/>
    </source>
</evidence>
<dbReference type="CDD" id="cd00834">
    <property type="entry name" value="KAS_I_II"/>
    <property type="match status" value="1"/>
</dbReference>
<proteinExistence type="inferred from homology"/>
<evidence type="ECO:0000313" key="5">
    <source>
        <dbReference type="EMBL" id="KER22983.1"/>
    </source>
</evidence>
<dbReference type="Pfam" id="PF02801">
    <property type="entry name" value="Ketoacyl-synt_C"/>
    <property type="match status" value="1"/>
</dbReference>
<comment type="similarity">
    <text evidence="1">Belongs to the thiolase-like superfamily. Beta-ketoacyl-ACP synthases family.</text>
</comment>
<name>A0A074Z7A5_OPIVI</name>
<feature type="non-terminal residue" evidence="5">
    <location>
        <position position="1"/>
    </location>
</feature>
<accession>A0A074Z7A5</accession>
<dbReference type="InterPro" id="IPR014031">
    <property type="entry name" value="Ketoacyl_synth_C"/>
</dbReference>
<dbReference type="Gene3D" id="3.40.47.10">
    <property type="match status" value="2"/>
</dbReference>
<evidence type="ECO:0000256" key="2">
    <source>
        <dbReference type="ARBA" id="ARBA00013191"/>
    </source>
</evidence>
<dbReference type="STRING" id="6198.A0A074Z7A5"/>
<dbReference type="PROSITE" id="PS52004">
    <property type="entry name" value="KS3_2"/>
    <property type="match status" value="1"/>
</dbReference>